<dbReference type="EMBL" id="BNGU01000041">
    <property type="protein sequence ID" value="GHM59867.1"/>
    <property type="molecule type" value="Genomic_DNA"/>
</dbReference>
<name>A0A8J3MN60_9RICK</name>
<accession>A0A8J3MN60</accession>
<dbReference type="Proteomes" id="UP000637906">
    <property type="component" value="Unassembled WGS sequence"/>
</dbReference>
<comment type="caution">
    <text evidence="1">The sequence shown here is derived from an EMBL/GenBank/DDBJ whole genome shotgun (WGS) entry which is preliminary data.</text>
</comment>
<protein>
    <submittedName>
        <fullName evidence="1">Uncharacterized protein</fullName>
    </submittedName>
</protein>
<gene>
    <name evidence="1" type="ORF">sL5_08600</name>
</gene>
<dbReference type="AlphaFoldDB" id="A0A8J3MN60"/>
<organism evidence="1 2">
    <name type="scientific">Candidatus Mesenet longicola</name>
    <dbReference type="NCBI Taxonomy" id="1892558"/>
    <lineage>
        <taxon>Bacteria</taxon>
        <taxon>Pseudomonadati</taxon>
        <taxon>Pseudomonadota</taxon>
        <taxon>Alphaproteobacteria</taxon>
        <taxon>Rickettsiales</taxon>
        <taxon>Anaplasmataceae</taxon>
        <taxon>Candidatus Mesenet</taxon>
    </lineage>
</organism>
<keyword evidence="2" id="KW-1185">Reference proteome</keyword>
<sequence>MHITGFAIRIELLCRAIRIYHRFDELSRESILVNGMYFDYDEKPIITYLRAVKQIGYYERENKRFTKATSILVLSYTSNDLTYTSTILSFALINGNKPSKELLQILKEQDFVFSENGTEITKENSIWKVVEKEKTLLVKEKGNFLDLHNLNNKSSFKPTLMLLFIYSSLFLSYSCSLLF</sequence>
<reference evidence="1 2" key="1">
    <citation type="journal article" date="2021" name="Microb. Ecol.">
        <title>Candidatus Mesenet longicola: Novel Endosymbionts of Brontispa longissima that Induce Cytoplasmic Incompatibility.</title>
        <authorList>
            <person name="Takano S."/>
            <person name="Gotoh Y."/>
            <person name="Hayashi T."/>
        </authorList>
    </citation>
    <scope>NUCLEOTIDE SEQUENCE [LARGE SCALE GENOMIC DNA]</scope>
    <source>
        <strain evidence="1">L5</strain>
    </source>
</reference>
<evidence type="ECO:0000313" key="2">
    <source>
        <dbReference type="Proteomes" id="UP000637906"/>
    </source>
</evidence>
<proteinExistence type="predicted"/>
<evidence type="ECO:0000313" key="1">
    <source>
        <dbReference type="EMBL" id="GHM59867.1"/>
    </source>
</evidence>